<dbReference type="AlphaFoldDB" id="A0A0D0CKR0"/>
<dbReference type="Proteomes" id="UP000053593">
    <property type="component" value="Unassembled WGS sequence"/>
</dbReference>
<gene>
    <name evidence="1" type="ORF">GYMLUDRAFT_175101</name>
</gene>
<dbReference type="OrthoDB" id="5598737at2759"/>
<keyword evidence="2" id="KW-1185">Reference proteome</keyword>
<protein>
    <submittedName>
        <fullName evidence="1">Uncharacterized protein</fullName>
    </submittedName>
</protein>
<dbReference type="PANTHER" id="PTHR34305:SF1">
    <property type="entry name" value="SWIM-TYPE DOMAIN-CONTAINING PROTEIN"/>
    <property type="match status" value="1"/>
</dbReference>
<dbReference type="HOGENOM" id="CLU_113385_0_0_1"/>
<evidence type="ECO:0000313" key="2">
    <source>
        <dbReference type="Proteomes" id="UP000053593"/>
    </source>
</evidence>
<sequence length="195" mass="22255">MRPKYPHIKHDRKAEATKETSVTCRKYYDEYSQKCLTGGIMACWCSHSICYRFHCIPVAEGWNDVFSALVTRWPKAPERVVYDFTCALGPYCWTREPEFFADTQFVIDGFHSSGHTRCSTAAFLKTYADVDPTLSKINSSTAECGNSGLAWIRKSISYMGQEHAILYCWAFLCIWNCQQINAIIKKSQGSMVHTS</sequence>
<dbReference type="EMBL" id="KN834803">
    <property type="protein sequence ID" value="KIK55738.1"/>
    <property type="molecule type" value="Genomic_DNA"/>
</dbReference>
<dbReference type="PANTHER" id="PTHR34305">
    <property type="entry name" value="EXPRESSED PROTEIN"/>
    <property type="match status" value="1"/>
</dbReference>
<accession>A0A0D0CKR0</accession>
<proteinExistence type="predicted"/>
<reference evidence="1 2" key="1">
    <citation type="submission" date="2014-04" db="EMBL/GenBank/DDBJ databases">
        <title>Evolutionary Origins and Diversification of the Mycorrhizal Mutualists.</title>
        <authorList>
            <consortium name="DOE Joint Genome Institute"/>
            <consortium name="Mycorrhizal Genomics Consortium"/>
            <person name="Kohler A."/>
            <person name="Kuo A."/>
            <person name="Nagy L.G."/>
            <person name="Floudas D."/>
            <person name="Copeland A."/>
            <person name="Barry K.W."/>
            <person name="Cichocki N."/>
            <person name="Veneault-Fourrey C."/>
            <person name="LaButti K."/>
            <person name="Lindquist E.A."/>
            <person name="Lipzen A."/>
            <person name="Lundell T."/>
            <person name="Morin E."/>
            <person name="Murat C."/>
            <person name="Riley R."/>
            <person name="Ohm R."/>
            <person name="Sun H."/>
            <person name="Tunlid A."/>
            <person name="Henrissat B."/>
            <person name="Grigoriev I.V."/>
            <person name="Hibbett D.S."/>
            <person name="Martin F."/>
        </authorList>
    </citation>
    <scope>NUCLEOTIDE SEQUENCE [LARGE SCALE GENOMIC DNA]</scope>
    <source>
        <strain evidence="1 2">FD-317 M1</strain>
    </source>
</reference>
<name>A0A0D0CKR0_9AGAR</name>
<organism evidence="1 2">
    <name type="scientific">Collybiopsis luxurians FD-317 M1</name>
    <dbReference type="NCBI Taxonomy" id="944289"/>
    <lineage>
        <taxon>Eukaryota</taxon>
        <taxon>Fungi</taxon>
        <taxon>Dikarya</taxon>
        <taxon>Basidiomycota</taxon>
        <taxon>Agaricomycotina</taxon>
        <taxon>Agaricomycetes</taxon>
        <taxon>Agaricomycetidae</taxon>
        <taxon>Agaricales</taxon>
        <taxon>Marasmiineae</taxon>
        <taxon>Omphalotaceae</taxon>
        <taxon>Collybiopsis</taxon>
        <taxon>Collybiopsis luxurians</taxon>
    </lineage>
</organism>
<evidence type="ECO:0000313" key="1">
    <source>
        <dbReference type="EMBL" id="KIK55738.1"/>
    </source>
</evidence>